<gene>
    <name evidence="1" type="ORF">AUC71_14755</name>
</gene>
<dbReference type="NCBIfam" id="TIGR02216">
    <property type="entry name" value="phage_TIGR02216"/>
    <property type="match status" value="1"/>
</dbReference>
<dbReference type="EMBL" id="LPWD01000280">
    <property type="protein sequence ID" value="ODS02543.1"/>
    <property type="molecule type" value="Genomic_DNA"/>
</dbReference>
<proteinExistence type="predicted"/>
<dbReference type="Pfam" id="PF09550">
    <property type="entry name" value="Phage_TAC_6"/>
    <property type="match status" value="1"/>
</dbReference>
<evidence type="ECO:0000313" key="2">
    <source>
        <dbReference type="Proteomes" id="UP000095042"/>
    </source>
</evidence>
<dbReference type="Proteomes" id="UP000095042">
    <property type="component" value="Unassembled WGS sequence"/>
</dbReference>
<reference evidence="1 2" key="1">
    <citation type="journal article" date="2016" name="Environ. Microbiol.">
        <title>New Methyloceanibacter diversity from North Sea sediments includes methanotroph containing solely the soluble methane monooxygenase.</title>
        <authorList>
            <person name="Vekeman B."/>
            <person name="Kerckhof F.M."/>
            <person name="Cremers G."/>
            <person name="de Vos P."/>
            <person name="Vandamme P."/>
            <person name="Boon N."/>
            <person name="Op den Camp H.J."/>
            <person name="Heylen K."/>
        </authorList>
    </citation>
    <scope>NUCLEOTIDE SEQUENCE [LARGE SCALE GENOMIC DNA]</scope>
    <source>
        <strain evidence="1 2">R-67177</strain>
    </source>
</reference>
<comment type="caution">
    <text evidence="1">The sequence shown here is derived from an EMBL/GenBank/DDBJ whole genome shotgun (WGS) entry which is preliminary data.</text>
</comment>
<dbReference type="InterPro" id="IPR011739">
    <property type="entry name" value="GTA_rcc01693"/>
</dbReference>
<sequence length="64" mass="6701">MKAGLGALRLAPHVFWAMTPREFDAALKGAFGDVASPLSRRDLAALMGAYPDTDGVMPAKAGIQ</sequence>
<dbReference type="AlphaFoldDB" id="A0A1E3W9R1"/>
<dbReference type="OrthoDB" id="7582980at2"/>
<keyword evidence="2" id="KW-1185">Reference proteome</keyword>
<name>A0A1E3W9R1_9HYPH</name>
<dbReference type="InterPro" id="IPR019056">
    <property type="entry name" value="Phage_TAC_6"/>
</dbReference>
<organism evidence="1 2">
    <name type="scientific">Methyloceanibacter marginalis</name>
    <dbReference type="NCBI Taxonomy" id="1774971"/>
    <lineage>
        <taxon>Bacteria</taxon>
        <taxon>Pseudomonadati</taxon>
        <taxon>Pseudomonadota</taxon>
        <taxon>Alphaproteobacteria</taxon>
        <taxon>Hyphomicrobiales</taxon>
        <taxon>Hyphomicrobiaceae</taxon>
        <taxon>Methyloceanibacter</taxon>
    </lineage>
</organism>
<protein>
    <recommendedName>
        <fullName evidence="3">Phage tail assembly chaperone</fullName>
    </recommendedName>
</protein>
<evidence type="ECO:0008006" key="3">
    <source>
        <dbReference type="Google" id="ProtNLM"/>
    </source>
</evidence>
<accession>A0A1E3W9R1</accession>
<evidence type="ECO:0000313" key="1">
    <source>
        <dbReference type="EMBL" id="ODS02543.1"/>
    </source>
</evidence>